<evidence type="ECO:0000256" key="1">
    <source>
        <dbReference type="ARBA" id="ARBA00007734"/>
    </source>
</evidence>
<dbReference type="AlphaFoldDB" id="A0A501WD56"/>
<name>A0A501WD56_9RHOB</name>
<dbReference type="SUPFAM" id="SSF53955">
    <property type="entry name" value="Lysozyme-like"/>
    <property type="match status" value="1"/>
</dbReference>
<dbReference type="InterPro" id="IPR023346">
    <property type="entry name" value="Lysozyme-like_dom_sf"/>
</dbReference>
<gene>
    <name evidence="6" type="ORF">FJM51_20275</name>
</gene>
<comment type="caution">
    <text evidence="6">The sequence shown here is derived from an EMBL/GenBank/DDBJ whole genome shotgun (WGS) entry which is preliminary data.</text>
</comment>
<comment type="similarity">
    <text evidence="2">Belongs to the virb1 family.</text>
</comment>
<evidence type="ECO:0000259" key="5">
    <source>
        <dbReference type="Pfam" id="PF01464"/>
    </source>
</evidence>
<dbReference type="Pfam" id="PF01464">
    <property type="entry name" value="SLT"/>
    <property type="match status" value="1"/>
</dbReference>
<dbReference type="CDD" id="cd00254">
    <property type="entry name" value="LT-like"/>
    <property type="match status" value="1"/>
</dbReference>
<dbReference type="Gene3D" id="1.10.530.10">
    <property type="match status" value="1"/>
</dbReference>
<evidence type="ECO:0000313" key="7">
    <source>
        <dbReference type="Proteomes" id="UP000319255"/>
    </source>
</evidence>
<feature type="chain" id="PRO_5021223605" evidence="4">
    <location>
        <begin position="31"/>
        <end position="285"/>
    </location>
</feature>
<keyword evidence="7" id="KW-1185">Reference proteome</keyword>
<dbReference type="PANTHER" id="PTHR37423:SF2">
    <property type="entry name" value="MEMBRANE-BOUND LYTIC MUREIN TRANSGLYCOSYLASE C"/>
    <property type="match status" value="1"/>
</dbReference>
<accession>A0A501WD56</accession>
<dbReference type="InterPro" id="IPR008258">
    <property type="entry name" value="Transglycosylase_SLT_dom_1"/>
</dbReference>
<evidence type="ECO:0000256" key="2">
    <source>
        <dbReference type="ARBA" id="ARBA00009387"/>
    </source>
</evidence>
<organism evidence="6 7">
    <name type="scientific">Amaricoccus solimangrovi</name>
    <dbReference type="NCBI Taxonomy" id="2589815"/>
    <lineage>
        <taxon>Bacteria</taxon>
        <taxon>Pseudomonadati</taxon>
        <taxon>Pseudomonadota</taxon>
        <taxon>Alphaproteobacteria</taxon>
        <taxon>Rhodobacterales</taxon>
        <taxon>Paracoccaceae</taxon>
        <taxon>Amaricoccus</taxon>
    </lineage>
</organism>
<keyword evidence="4" id="KW-0732">Signal</keyword>
<feature type="signal peptide" evidence="4">
    <location>
        <begin position="1"/>
        <end position="30"/>
    </location>
</feature>
<protein>
    <submittedName>
        <fullName evidence="6">Lytic transglycosylase domain-containing protein</fullName>
    </submittedName>
</protein>
<evidence type="ECO:0000256" key="4">
    <source>
        <dbReference type="SAM" id="SignalP"/>
    </source>
</evidence>
<proteinExistence type="inferred from homology"/>
<dbReference type="OrthoDB" id="9815002at2"/>
<dbReference type="EMBL" id="VFRP01000032">
    <property type="protein sequence ID" value="TPE47318.1"/>
    <property type="molecule type" value="Genomic_DNA"/>
</dbReference>
<dbReference type="Proteomes" id="UP000319255">
    <property type="component" value="Unassembled WGS sequence"/>
</dbReference>
<feature type="domain" description="Transglycosylase SLT" evidence="5">
    <location>
        <begin position="109"/>
        <end position="201"/>
    </location>
</feature>
<comment type="similarity">
    <text evidence="1">Belongs to the transglycosylase Slt family.</text>
</comment>
<evidence type="ECO:0000256" key="3">
    <source>
        <dbReference type="SAM" id="MobiDB-lite"/>
    </source>
</evidence>
<evidence type="ECO:0000313" key="6">
    <source>
        <dbReference type="EMBL" id="TPE47318.1"/>
    </source>
</evidence>
<feature type="region of interest" description="Disordered" evidence="3">
    <location>
        <begin position="216"/>
        <end position="285"/>
    </location>
</feature>
<reference evidence="6 7" key="1">
    <citation type="submission" date="2019-06" db="EMBL/GenBank/DDBJ databases">
        <title>A novel bacterium of genus Amaricoccus, isolated from marine sediment.</title>
        <authorList>
            <person name="Huang H."/>
            <person name="Mo K."/>
            <person name="Hu Y."/>
        </authorList>
    </citation>
    <scope>NUCLEOTIDE SEQUENCE [LARGE SCALE GENOMIC DNA]</scope>
    <source>
        <strain evidence="6 7">HB172011</strain>
    </source>
</reference>
<dbReference type="PANTHER" id="PTHR37423">
    <property type="entry name" value="SOLUBLE LYTIC MUREIN TRANSGLYCOSYLASE-RELATED"/>
    <property type="match status" value="1"/>
</dbReference>
<sequence length="285" mass="30476">MGPAMNRRRDIAAKGLLALGLLLTQGTASARAEVWEFDRNGMMLARGATSRSLAENRTYDVEQFPGTHRTRGAGRLAAVYRPMAEGVARAFAGHPGVVVAGLDTDAFARLFVALIDQESRFNPDAVSPKGARGLGQLMPETATALGVADAFEPLANLRGAARYLTAQLEAFGRVDLALAAYNAGPHRVTRYAGVPPFRETREYVARITAAAGLRRAGSAETDGRLAPESSVTLSTRNAPADTPEPTRVSRAGDEPILLTRAESFDERADTPVSHPRQGTVLEWPN</sequence>